<keyword evidence="1" id="KW-0472">Membrane</keyword>
<keyword evidence="1" id="KW-1133">Transmembrane helix</keyword>
<dbReference type="Proteomes" id="UP000799438">
    <property type="component" value="Unassembled WGS sequence"/>
</dbReference>
<sequence length="84" mass="9478">MVLFTGILFPCCFSFSASPIAYTPPPTPRKALHVITPAFGLARSMSGQEPDRRTFLLFLLLLIFAFTLYNTITKKRYDLSMTGR</sequence>
<reference evidence="2" key="1">
    <citation type="journal article" date="2020" name="Stud. Mycol.">
        <title>101 Dothideomycetes genomes: a test case for predicting lifestyles and emergence of pathogens.</title>
        <authorList>
            <person name="Haridas S."/>
            <person name="Albert R."/>
            <person name="Binder M."/>
            <person name="Bloem J."/>
            <person name="Labutti K."/>
            <person name="Salamov A."/>
            <person name="Andreopoulos B."/>
            <person name="Baker S."/>
            <person name="Barry K."/>
            <person name="Bills G."/>
            <person name="Bluhm B."/>
            <person name="Cannon C."/>
            <person name="Castanera R."/>
            <person name="Culley D."/>
            <person name="Daum C."/>
            <person name="Ezra D."/>
            <person name="Gonzalez J."/>
            <person name="Henrissat B."/>
            <person name="Kuo A."/>
            <person name="Liang C."/>
            <person name="Lipzen A."/>
            <person name="Lutzoni F."/>
            <person name="Magnuson J."/>
            <person name="Mondo S."/>
            <person name="Nolan M."/>
            <person name="Ohm R."/>
            <person name="Pangilinan J."/>
            <person name="Park H.-J."/>
            <person name="Ramirez L."/>
            <person name="Alfaro M."/>
            <person name="Sun H."/>
            <person name="Tritt A."/>
            <person name="Yoshinaga Y."/>
            <person name="Zwiers L.-H."/>
            <person name="Turgeon B."/>
            <person name="Goodwin S."/>
            <person name="Spatafora J."/>
            <person name="Crous P."/>
            <person name="Grigoriev I."/>
        </authorList>
    </citation>
    <scope>NUCLEOTIDE SEQUENCE</scope>
    <source>
        <strain evidence="2">CBS 121167</strain>
    </source>
</reference>
<keyword evidence="1" id="KW-0812">Transmembrane</keyword>
<dbReference type="AlphaFoldDB" id="A0A6A6BNV5"/>
<keyword evidence="3" id="KW-1185">Reference proteome</keyword>
<evidence type="ECO:0000313" key="2">
    <source>
        <dbReference type="EMBL" id="KAF2145810.1"/>
    </source>
</evidence>
<evidence type="ECO:0000313" key="3">
    <source>
        <dbReference type="Proteomes" id="UP000799438"/>
    </source>
</evidence>
<accession>A0A6A6BNV5</accession>
<dbReference type="GeneID" id="54297404"/>
<organism evidence="2 3">
    <name type="scientific">Aplosporella prunicola CBS 121167</name>
    <dbReference type="NCBI Taxonomy" id="1176127"/>
    <lineage>
        <taxon>Eukaryota</taxon>
        <taxon>Fungi</taxon>
        <taxon>Dikarya</taxon>
        <taxon>Ascomycota</taxon>
        <taxon>Pezizomycotina</taxon>
        <taxon>Dothideomycetes</taxon>
        <taxon>Dothideomycetes incertae sedis</taxon>
        <taxon>Botryosphaeriales</taxon>
        <taxon>Aplosporellaceae</taxon>
        <taxon>Aplosporella</taxon>
    </lineage>
</organism>
<dbReference type="EMBL" id="ML995477">
    <property type="protein sequence ID" value="KAF2145810.1"/>
    <property type="molecule type" value="Genomic_DNA"/>
</dbReference>
<proteinExistence type="predicted"/>
<name>A0A6A6BNV5_9PEZI</name>
<feature type="transmembrane region" description="Helical" evidence="1">
    <location>
        <begin position="55"/>
        <end position="72"/>
    </location>
</feature>
<protein>
    <submittedName>
        <fullName evidence="2">Uncharacterized protein</fullName>
    </submittedName>
</protein>
<gene>
    <name evidence="2" type="ORF">K452DRAFT_284193</name>
</gene>
<dbReference type="RefSeq" id="XP_033401522.1">
    <property type="nucleotide sequence ID" value="XM_033539908.1"/>
</dbReference>
<evidence type="ECO:0000256" key="1">
    <source>
        <dbReference type="SAM" id="Phobius"/>
    </source>
</evidence>